<evidence type="ECO:0000256" key="1">
    <source>
        <dbReference type="ARBA" id="ARBA00004496"/>
    </source>
</evidence>
<keyword evidence="7" id="KW-1185">Reference proteome</keyword>
<dbReference type="AlphaFoldDB" id="A0A2T7F5G8"/>
<evidence type="ECO:0008006" key="8">
    <source>
        <dbReference type="Google" id="ProtNLM"/>
    </source>
</evidence>
<dbReference type="GO" id="GO:0051015">
    <property type="term" value="F:actin filament binding"/>
    <property type="evidence" value="ECO:0007669"/>
    <property type="project" value="TreeGrafter"/>
</dbReference>
<evidence type="ECO:0000313" key="6">
    <source>
        <dbReference type="EMBL" id="PUZ75332.1"/>
    </source>
</evidence>
<evidence type="ECO:0000256" key="4">
    <source>
        <dbReference type="ARBA" id="ARBA00022737"/>
    </source>
</evidence>
<reference evidence="6 7" key="1">
    <citation type="submission" date="2018-04" db="EMBL/GenBank/DDBJ databases">
        <title>WGS assembly of Panicum hallii var. hallii HAL2.</title>
        <authorList>
            <person name="Lovell J."/>
            <person name="Jenkins J."/>
            <person name="Lowry D."/>
            <person name="Mamidi S."/>
            <person name="Sreedasyam A."/>
            <person name="Weng X."/>
            <person name="Barry K."/>
            <person name="Bonette J."/>
            <person name="Campitelli B."/>
            <person name="Daum C."/>
            <person name="Gordon S."/>
            <person name="Gould B."/>
            <person name="Lipzen A."/>
            <person name="MacQueen A."/>
            <person name="Palacio-Mejia J."/>
            <person name="Plott C."/>
            <person name="Shakirov E."/>
            <person name="Shu S."/>
            <person name="Yoshinaga Y."/>
            <person name="Zane M."/>
            <person name="Rokhsar D."/>
            <person name="Grimwood J."/>
            <person name="Schmutz J."/>
            <person name="Juenger T."/>
        </authorList>
    </citation>
    <scope>NUCLEOTIDE SEQUENCE [LARGE SCALE GENOMIC DNA]</scope>
    <source>
        <strain evidence="7">cv. HAL2</strain>
    </source>
</reference>
<evidence type="ECO:0000256" key="3">
    <source>
        <dbReference type="ARBA" id="ARBA00022574"/>
    </source>
</evidence>
<organism evidence="6 7">
    <name type="scientific">Panicum hallii var. hallii</name>
    <dbReference type="NCBI Taxonomy" id="1504633"/>
    <lineage>
        <taxon>Eukaryota</taxon>
        <taxon>Viridiplantae</taxon>
        <taxon>Streptophyta</taxon>
        <taxon>Embryophyta</taxon>
        <taxon>Tracheophyta</taxon>
        <taxon>Spermatophyta</taxon>
        <taxon>Magnoliopsida</taxon>
        <taxon>Liliopsida</taxon>
        <taxon>Poales</taxon>
        <taxon>Poaceae</taxon>
        <taxon>PACMAD clade</taxon>
        <taxon>Panicoideae</taxon>
        <taxon>Panicodae</taxon>
        <taxon>Paniceae</taxon>
        <taxon>Panicinae</taxon>
        <taxon>Panicum</taxon>
        <taxon>Panicum sect. Panicum</taxon>
    </lineage>
</organism>
<dbReference type="OrthoDB" id="406844at2759"/>
<dbReference type="EMBL" id="CM009749">
    <property type="protein sequence ID" value="PUZ75332.1"/>
    <property type="molecule type" value="Genomic_DNA"/>
</dbReference>
<dbReference type="SUPFAM" id="SSF69322">
    <property type="entry name" value="Tricorn protease domain 2"/>
    <property type="match status" value="1"/>
</dbReference>
<keyword evidence="5" id="KW-0206">Cytoskeleton</keyword>
<proteinExistence type="predicted"/>
<keyword evidence="3" id="KW-0853">WD repeat</keyword>
<evidence type="ECO:0000256" key="5">
    <source>
        <dbReference type="ARBA" id="ARBA00023212"/>
    </source>
</evidence>
<dbReference type="GO" id="GO:0005737">
    <property type="term" value="C:cytoplasm"/>
    <property type="evidence" value="ECO:0007669"/>
    <property type="project" value="UniProtKB-SubCell"/>
</dbReference>
<dbReference type="GO" id="GO:0005885">
    <property type="term" value="C:Arp2/3 protein complex"/>
    <property type="evidence" value="ECO:0007669"/>
    <property type="project" value="InterPro"/>
</dbReference>
<gene>
    <name evidence="6" type="ORF">GQ55_1G153000</name>
</gene>
<dbReference type="InterPro" id="IPR017383">
    <property type="entry name" value="ARPC1"/>
</dbReference>
<dbReference type="Gramene" id="PUZ75332">
    <property type="protein sequence ID" value="PUZ75332"/>
    <property type="gene ID" value="GQ55_1G153000"/>
</dbReference>
<dbReference type="Gene3D" id="2.130.10.10">
    <property type="entry name" value="YVTN repeat-like/Quinoprotein amine dehydrogenase"/>
    <property type="match status" value="1"/>
</dbReference>
<comment type="subcellular location">
    <subcellularLocation>
        <location evidence="1">Cytoplasm</location>
    </subcellularLocation>
</comment>
<dbReference type="InterPro" id="IPR015943">
    <property type="entry name" value="WD40/YVTN_repeat-like_dom_sf"/>
</dbReference>
<name>A0A2T7F5G8_9POAL</name>
<evidence type="ECO:0000313" key="7">
    <source>
        <dbReference type="Proteomes" id="UP000244336"/>
    </source>
</evidence>
<dbReference type="GO" id="GO:0034314">
    <property type="term" value="P:Arp2/3 complex-mediated actin nucleation"/>
    <property type="evidence" value="ECO:0007669"/>
    <property type="project" value="InterPro"/>
</dbReference>
<evidence type="ECO:0000256" key="2">
    <source>
        <dbReference type="ARBA" id="ARBA00022490"/>
    </source>
</evidence>
<dbReference type="PANTHER" id="PTHR10709:SF2">
    <property type="entry name" value="ACTIN-RELATED PROTEIN 2_3 COMPLEX SUBUNIT"/>
    <property type="match status" value="1"/>
</dbReference>
<dbReference type="Proteomes" id="UP000244336">
    <property type="component" value="Chromosome 1"/>
</dbReference>
<keyword evidence="2" id="KW-0963">Cytoplasm</keyword>
<sequence>MWMQQIAQLDLSSTWVFGVRWSASGKTLAYLGHNSMIYFVDEVESAPAAQNLALRDLPLRDVLFVSERTVIGVGFDCNPMIFAADETGLW</sequence>
<accession>A0A2T7F5G8</accession>
<keyword evidence="4" id="KW-0677">Repeat</keyword>
<dbReference type="PANTHER" id="PTHR10709">
    <property type="entry name" value="ACTIN-RELATED PROTEIN 2/3 COMPLEX SUBUNIT 1"/>
    <property type="match status" value="1"/>
</dbReference>
<protein>
    <recommendedName>
        <fullName evidence="8">Anaphase-promoting complex subunit 4 WD40 domain-containing protein</fullName>
    </recommendedName>
</protein>